<feature type="chain" id="PRO_5003187314" evidence="1">
    <location>
        <begin position="23"/>
        <end position="2048"/>
    </location>
</feature>
<dbReference type="RefSeq" id="WP_013453057.1">
    <property type="nucleotide sequence ID" value="NC_014759.1"/>
</dbReference>
<accession>E4TT58</accession>
<dbReference type="STRING" id="643867.Ftrac_0904"/>
<feature type="signal peptide" evidence="1">
    <location>
        <begin position="1"/>
        <end position="22"/>
    </location>
</feature>
<evidence type="ECO:0000256" key="1">
    <source>
        <dbReference type="SAM" id="SignalP"/>
    </source>
</evidence>
<dbReference type="OrthoDB" id="531718at2"/>
<dbReference type="NCBIfam" id="TIGR04183">
    <property type="entry name" value="Por_Secre_tail"/>
    <property type="match status" value="1"/>
</dbReference>
<sequence length="2048" mass="214585">MKRFLLSILFFVGVASVGIGQATGDFQTRQTGNWNNSDTWEEWTGSSWDNTANTPTSANGVISILNTHTVTVTAAVTVDQATVNNGGQITIASGIALTINDGSGDDITVNNGGVLRNLGTFRTGSGGKGGAAGQARFLGIFENQGSVTNFSSANLFFDSGSVYDHQFTTTEGVVPSASWDLNSTVKVTGYTSLTILSSTGNWGQSFGNFEWNTPNLTAGGQGWFDMDGYVTTANGDFNVYNTGGIILYITDFNQSLTLNVGGNVNLDGANTYVACTFSGNPMTWNVSGNFNITNSALLESTDSQPVNINVVGDFNVNTSSNGVNLSIGSSGTTVDLDGDLNIIAGSITETGTGTNSIIFGGGGLQNFTNTGGDFSNSINFSINNSSTLDVSTYFLTGSGTFEIGPGSTLVTANSEGITSGTTTGSIRVSGTRTFNTGSTIEYNGTATQALGNGFPASGVNLTINNTGGGVNMSSDVTISSGRTLTLTAGTLNIGDGNLLTLNGTVSTTSGGISGGSLSNLTIGGTGAFGTLGFVGTQELNDFTINRTSSGSVTLGGDLTINGSLTQTNGDLLLNGNSLTISGDYTQSAGSLISNVSSSLIVNGAGTLPTSLSFSGDINTITVDRASATLNTAASNFTATNLNLYSGTLDGTAISIANGGTLERRTNGSLTNALTAVGNYNLIYDNSSAINTSVELPTSATAINNIEKRGTGILTVQNDFTVNGILTFSNGTFNAGANTISLNGDLVANAGSTLNNSTITFDGTTNLTGENNPTFGSITVNGTFNPAASLTVNGDITNNGTLSSSAGTLTINATSQLGGSEPITVNDFTIGGSGVVTADADDAFQINGNITNNGSFDANGGTVIFGGITSISGTVPTFANVQIEGTLNSPNSLTASGNFINNGSFVNNGGTLNLNGSGSRNIGGSSALALNTLNVSGGTVNNTNTAGITIADGITIGANTTFDVDGAGSNQLILLSTSSSQAAYVGQIPSTSSISGNITVERYFSTGRFWRYLGSPVTNATVADWQEEFPITGTFDDPSSGTYDGSTLNSSNPSLYYYDAANSTYVAYPSSGTAASNSIENGRGYSPFIRNSSSNIVGAVTGTLQQQSASMPVEYNGDPAESWNLVANPYAAPIDWDAAGWTKTNVANEVHVPKTDGSFATYIGGTASNGGSQYIASGQAFWVRTDATSPVLETDESVKSVGQDPTYQRTAPLELFRIEMAHNDLSDEIVLVLRDEATFGYDEEFDASRRLNINGFGYTLSTTGDDGRNLKINSIPKVVNSDCSISIPVNMESVSKTGDFTLAFSQVNNLLNYYTVDFIDNYENEIISVDSDFQYTYTINSDAESKAKTRFSLLLNNKGIGALSNLTSIETCASSEASYLLEDLNKNHSYSIYKGDVKLSEVSNQLQATISIADSLLQDVTNAFDVYGMAGTCDSVKVGTFTVKTVGSNINLDANVIGSNICPEATSGNFELNTENSVDYYILAGNDTIQTIKGDGTIFTGTIESTYLKAGLNTFSIYAEKNECAYGSLNKQIEIEVDDLDIDQNITFSSNNSCLKTPADISFISQSGVEYQIFKENTLVTSVIGDGTAQAVEIPETNLSLGSNEFTVIAKYGECTQYEFPESVKIEVEENINANLSLITENVCGDANTSIVIENAQSGKVYTLQLAGENISSLTAELDGELEFNVNSNQLGQGLNELDIQIEGGNCEPVLSSNQAIINVYEQINTDLEVKSSNECAAELIKVEISNPQKGKEYRLKEAENVIATATADDESVLKFSLPSDQFGVGNHTLTIDIIDDNCGVRTANQIVEFELFEAATIAEIGNQNVCKGEAVSIDLSSNVAMNSYQLFIGEELHAETSSAILELAPTETTTYSLTGVPENGCGTNTVNFTIEVTDLATPGILVSNNVLESSVEGEGYQWYLNNEILPDETGKILVAQESGDYTVEVSKANCIKTSDAYTFSEEVLNANKALANAIDLYPNPVDDILNIDIKDIGEIEVMIYTLSGRFMDQVKLDSRNGQSIDMSKFAKGTYLLQLTSGQGSVTKRIIKK</sequence>
<dbReference type="InterPro" id="IPR026444">
    <property type="entry name" value="Secre_tail"/>
</dbReference>
<keyword evidence="4" id="KW-1185">Reference proteome</keyword>
<reference evidence="3 4" key="1">
    <citation type="journal article" date="2011" name="Stand. Genomic Sci.">
        <title>Complete genome sequence of Marivirga tractuosa type strain (H-43).</title>
        <authorList>
            <person name="Pagani I."/>
            <person name="Chertkov O."/>
            <person name="Lapidus A."/>
            <person name="Lucas S."/>
            <person name="Del Rio T.G."/>
            <person name="Tice H."/>
            <person name="Copeland A."/>
            <person name="Cheng J.F."/>
            <person name="Nolan M."/>
            <person name="Saunders E."/>
            <person name="Pitluck S."/>
            <person name="Held B."/>
            <person name="Goodwin L."/>
            <person name="Liolios K."/>
            <person name="Ovchinikova G."/>
            <person name="Ivanova N."/>
            <person name="Mavromatis K."/>
            <person name="Pati A."/>
            <person name="Chen A."/>
            <person name="Palaniappan K."/>
            <person name="Land M."/>
            <person name="Hauser L."/>
            <person name="Jeffries C.D."/>
            <person name="Detter J.C."/>
            <person name="Han C."/>
            <person name="Tapia R."/>
            <person name="Ngatchou-Djao O.D."/>
            <person name="Rohde M."/>
            <person name="Goker M."/>
            <person name="Spring S."/>
            <person name="Sikorski J."/>
            <person name="Woyke T."/>
            <person name="Bristow J."/>
            <person name="Eisen J.A."/>
            <person name="Markowitz V."/>
            <person name="Hugenholtz P."/>
            <person name="Klenk H.P."/>
            <person name="Kyrpides N.C."/>
        </authorList>
    </citation>
    <scope>NUCLEOTIDE SEQUENCE [LARGE SCALE GENOMIC DNA]</scope>
    <source>
        <strain evidence="4">ATCC 23168 / DSM 4126 / NBRC 15989 / NCIMB 1408 / VKM B-1430 / H-43</strain>
    </source>
</reference>
<organism evidence="3 4">
    <name type="scientific">Marivirga tractuosa (strain ATCC 23168 / DSM 4126 / NBRC 15989 / NCIMB 1408 / VKM B-1430 / H-43)</name>
    <name type="common">Microscilla tractuosa</name>
    <name type="synonym">Flexibacter tractuosus</name>
    <dbReference type="NCBI Taxonomy" id="643867"/>
    <lineage>
        <taxon>Bacteria</taxon>
        <taxon>Pseudomonadati</taxon>
        <taxon>Bacteroidota</taxon>
        <taxon>Cytophagia</taxon>
        <taxon>Cytophagales</taxon>
        <taxon>Marivirgaceae</taxon>
        <taxon>Marivirga</taxon>
    </lineage>
</organism>
<protein>
    <submittedName>
        <fullName evidence="3">Hemagluttinin repeat-containing protein</fullName>
    </submittedName>
</protein>
<name>E4TT58_MARTH</name>
<proteinExistence type="predicted"/>
<dbReference type="EMBL" id="CP002349">
    <property type="protein sequence ID" value="ADR20906.1"/>
    <property type="molecule type" value="Genomic_DNA"/>
</dbReference>
<dbReference type="KEGG" id="mtt:Ftrac_0904"/>
<dbReference type="Pfam" id="PF18962">
    <property type="entry name" value="Por_Secre_tail"/>
    <property type="match status" value="1"/>
</dbReference>
<gene>
    <name evidence="3" type="ordered locus">Ftrac_0904</name>
</gene>
<keyword evidence="1" id="KW-0732">Signal</keyword>
<dbReference type="eggNOG" id="COG2911">
    <property type="taxonomic scope" value="Bacteria"/>
</dbReference>
<evidence type="ECO:0000313" key="3">
    <source>
        <dbReference type="EMBL" id="ADR20906.1"/>
    </source>
</evidence>
<evidence type="ECO:0000259" key="2">
    <source>
        <dbReference type="Pfam" id="PF18962"/>
    </source>
</evidence>
<evidence type="ECO:0000313" key="4">
    <source>
        <dbReference type="Proteomes" id="UP000008720"/>
    </source>
</evidence>
<feature type="domain" description="Secretion system C-terminal sorting" evidence="2">
    <location>
        <begin position="1976"/>
        <end position="2046"/>
    </location>
</feature>
<dbReference type="HOGENOM" id="CLU_233160_0_0_10"/>
<dbReference type="Proteomes" id="UP000008720">
    <property type="component" value="Chromosome"/>
</dbReference>